<feature type="region of interest" description="Disordered" evidence="15">
    <location>
        <begin position="521"/>
        <end position="548"/>
    </location>
</feature>
<feature type="compositionally biased region" description="Basic and acidic residues" evidence="15">
    <location>
        <begin position="635"/>
        <end position="645"/>
    </location>
</feature>
<comment type="catalytic activity">
    <reaction evidence="13">
        <text>a 1,2-diacyl-sn-glycerol + H2O = a 2-acylglycerol + a fatty acid + H(+)</text>
        <dbReference type="Rhea" id="RHEA:33275"/>
        <dbReference type="ChEBI" id="CHEBI:15377"/>
        <dbReference type="ChEBI" id="CHEBI:15378"/>
        <dbReference type="ChEBI" id="CHEBI:17389"/>
        <dbReference type="ChEBI" id="CHEBI:17815"/>
        <dbReference type="ChEBI" id="CHEBI:28868"/>
        <dbReference type="EC" id="3.1.1.116"/>
    </reaction>
    <physiologicalReaction direction="left-to-right" evidence="13">
        <dbReference type="Rhea" id="RHEA:33276"/>
    </physiologicalReaction>
</comment>
<feature type="compositionally biased region" description="Basic and acidic residues" evidence="15">
    <location>
        <begin position="450"/>
        <end position="463"/>
    </location>
</feature>
<feature type="domain" description="Fungal lipase-type" evidence="16">
    <location>
        <begin position="273"/>
        <end position="396"/>
    </location>
</feature>
<accession>A0AAW1QV43</accession>
<keyword evidence="3" id="KW-1003">Cell membrane</keyword>
<keyword evidence="6" id="KW-0479">Metal-binding</keyword>
<evidence type="ECO:0000313" key="17">
    <source>
        <dbReference type="EMBL" id="KAK9825408.1"/>
    </source>
</evidence>
<evidence type="ECO:0000256" key="8">
    <source>
        <dbReference type="ARBA" id="ARBA00022837"/>
    </source>
</evidence>
<evidence type="ECO:0000256" key="11">
    <source>
        <dbReference type="ARBA" id="ARBA00023098"/>
    </source>
</evidence>
<comment type="subcellular location">
    <subcellularLocation>
        <location evidence="2">Cell membrane</location>
        <topology evidence="2">Multi-pass membrane protein</topology>
    </subcellularLocation>
</comment>
<dbReference type="InterPro" id="IPR052214">
    <property type="entry name" value="DAG_Lipase-Related"/>
</dbReference>
<dbReference type="Pfam" id="PF01764">
    <property type="entry name" value="Lipase_3"/>
    <property type="match status" value="1"/>
</dbReference>
<evidence type="ECO:0000256" key="9">
    <source>
        <dbReference type="ARBA" id="ARBA00022963"/>
    </source>
</evidence>
<dbReference type="InterPro" id="IPR029058">
    <property type="entry name" value="AB_hydrolase_fold"/>
</dbReference>
<dbReference type="Gene3D" id="3.40.50.1820">
    <property type="entry name" value="alpha/beta hydrolase"/>
    <property type="match status" value="1"/>
</dbReference>
<keyword evidence="7" id="KW-0378">Hydrolase</keyword>
<dbReference type="EMBL" id="JALJOU010000074">
    <property type="protein sequence ID" value="KAK9825408.1"/>
    <property type="molecule type" value="Genomic_DNA"/>
</dbReference>
<dbReference type="CDD" id="cd00519">
    <property type="entry name" value="Lipase_3"/>
    <property type="match status" value="1"/>
</dbReference>
<keyword evidence="18" id="KW-1185">Reference proteome</keyword>
<evidence type="ECO:0000256" key="1">
    <source>
        <dbReference type="ARBA" id="ARBA00001913"/>
    </source>
</evidence>
<keyword evidence="4" id="KW-0597">Phosphoprotein</keyword>
<comment type="cofactor">
    <cofactor evidence="1">
        <name>Ca(2+)</name>
        <dbReference type="ChEBI" id="CHEBI:29108"/>
    </cofactor>
</comment>
<name>A0AAW1QV43_9CHLO</name>
<keyword evidence="5" id="KW-0812">Transmembrane</keyword>
<reference evidence="17 18" key="1">
    <citation type="journal article" date="2024" name="Nat. Commun.">
        <title>Phylogenomics reveals the evolutionary origins of lichenization in chlorophyte algae.</title>
        <authorList>
            <person name="Puginier C."/>
            <person name="Libourel C."/>
            <person name="Otte J."/>
            <person name="Skaloud P."/>
            <person name="Haon M."/>
            <person name="Grisel S."/>
            <person name="Petersen M."/>
            <person name="Berrin J.G."/>
            <person name="Delaux P.M."/>
            <person name="Dal Grande F."/>
            <person name="Keller J."/>
        </authorList>
    </citation>
    <scope>NUCLEOTIDE SEQUENCE [LARGE SCALE GENOMIC DNA]</scope>
    <source>
        <strain evidence="17 18">SAG 245.80</strain>
    </source>
</reference>
<keyword evidence="9" id="KW-0442">Lipid degradation</keyword>
<keyword evidence="12" id="KW-0472">Membrane</keyword>
<dbReference type="Proteomes" id="UP001445335">
    <property type="component" value="Unassembled WGS sequence"/>
</dbReference>
<evidence type="ECO:0000256" key="6">
    <source>
        <dbReference type="ARBA" id="ARBA00022723"/>
    </source>
</evidence>
<proteinExistence type="predicted"/>
<dbReference type="SUPFAM" id="SSF53474">
    <property type="entry name" value="alpha/beta-Hydrolases"/>
    <property type="match status" value="1"/>
</dbReference>
<dbReference type="GO" id="GO:0016042">
    <property type="term" value="P:lipid catabolic process"/>
    <property type="evidence" value="ECO:0007669"/>
    <property type="project" value="UniProtKB-KW"/>
</dbReference>
<evidence type="ECO:0000256" key="12">
    <source>
        <dbReference type="ARBA" id="ARBA00023136"/>
    </source>
</evidence>
<evidence type="ECO:0000256" key="10">
    <source>
        <dbReference type="ARBA" id="ARBA00022989"/>
    </source>
</evidence>
<feature type="region of interest" description="Disordered" evidence="15">
    <location>
        <begin position="594"/>
        <end position="673"/>
    </location>
</feature>
<organism evidence="17 18">
    <name type="scientific">Elliptochloris bilobata</name>
    <dbReference type="NCBI Taxonomy" id="381761"/>
    <lineage>
        <taxon>Eukaryota</taxon>
        <taxon>Viridiplantae</taxon>
        <taxon>Chlorophyta</taxon>
        <taxon>core chlorophytes</taxon>
        <taxon>Trebouxiophyceae</taxon>
        <taxon>Trebouxiophyceae incertae sedis</taxon>
        <taxon>Elliptochloris clade</taxon>
        <taxon>Elliptochloris</taxon>
    </lineage>
</organism>
<dbReference type="GO" id="GO:0046872">
    <property type="term" value="F:metal ion binding"/>
    <property type="evidence" value="ECO:0007669"/>
    <property type="project" value="UniProtKB-KW"/>
</dbReference>
<evidence type="ECO:0000256" key="14">
    <source>
        <dbReference type="ARBA" id="ARBA00026104"/>
    </source>
</evidence>
<evidence type="ECO:0000259" key="16">
    <source>
        <dbReference type="Pfam" id="PF01764"/>
    </source>
</evidence>
<evidence type="ECO:0000256" key="7">
    <source>
        <dbReference type="ARBA" id="ARBA00022801"/>
    </source>
</evidence>
<comment type="caution">
    <text evidence="17">The sequence shown here is derived from an EMBL/GenBank/DDBJ whole genome shotgun (WGS) entry which is preliminary data.</text>
</comment>
<dbReference type="InterPro" id="IPR002921">
    <property type="entry name" value="Fungal_lipase-type"/>
</dbReference>
<evidence type="ECO:0000256" key="5">
    <source>
        <dbReference type="ARBA" id="ARBA00022692"/>
    </source>
</evidence>
<sequence>MIEGALGRRKCFNMTPGKASEAANAAAGRVGIWSARILHAAIEGVAFVCTVPGFRTVLAVHGIAICYYLGPTRSASLTLRCALACAGYKFCETLYKSAPTGAEPENLESVWEFTPPGDPGSSGAWTVVRELALTLSRVNEEFPELQQLQPLPLTELARRLCRLYAKGTWEPPAADLGGGEAVAEELLAQLAGYLYLADQSYEGATEAQLSWRLQRKGCTCLAAQSYKSTMEAQLSRRLQRQGYALNYVKLASTWADHQPAFFMATRGDEREVVVAIRGTAQLEDVVTDLTALPEVFGDTGMLAHSGMQRAALWLFERLSSLLKVIAEAGCKVTLTGHSLGAGTAALLAMLLHAQGVECQAYVFAPPACAAKSLASDCRGYVTSVVVADDIIARFSPAALARLHGSLADMSPEEIHEDVLSPELQAVTRIVGALQAMQQMRMPAALGGSGDDDKADGSKQKGQEDQAEQDQPGSEARGEGEGSGKAGGEEGSGGAEGDEKNPESYEPCVPGRVIYIERLHPRRAPNGGEDAEGKAAQDAGNGGAEEGPQRWARAVLSGEADALADIRVTSRVVSDHLTATYFEALGRGNLTHEVEQAEQEEAAQAAQKDAQARQQERAVTQAGGGGRNGQSPDDGETGKRGAEDAKGAGSAETPGSGSARELAEAVADKTPSQA</sequence>
<evidence type="ECO:0000256" key="2">
    <source>
        <dbReference type="ARBA" id="ARBA00004651"/>
    </source>
</evidence>
<keyword evidence="11" id="KW-0443">Lipid metabolism</keyword>
<evidence type="ECO:0000256" key="4">
    <source>
        <dbReference type="ARBA" id="ARBA00022553"/>
    </source>
</evidence>
<dbReference type="GO" id="GO:0005886">
    <property type="term" value="C:plasma membrane"/>
    <property type="evidence" value="ECO:0007669"/>
    <property type="project" value="UniProtKB-SubCell"/>
</dbReference>
<dbReference type="PANTHER" id="PTHR45792">
    <property type="entry name" value="DIACYLGLYCEROL LIPASE HOMOLOG-RELATED"/>
    <property type="match status" value="1"/>
</dbReference>
<feature type="region of interest" description="Disordered" evidence="15">
    <location>
        <begin position="443"/>
        <end position="506"/>
    </location>
</feature>
<keyword evidence="10" id="KW-1133">Transmembrane helix</keyword>
<evidence type="ECO:0000256" key="15">
    <source>
        <dbReference type="SAM" id="MobiDB-lite"/>
    </source>
</evidence>
<dbReference type="AlphaFoldDB" id="A0AAW1QV43"/>
<evidence type="ECO:0000256" key="3">
    <source>
        <dbReference type="ARBA" id="ARBA00022475"/>
    </source>
</evidence>
<dbReference type="PANTHER" id="PTHR45792:SF8">
    <property type="entry name" value="DIACYLGLYCEROL LIPASE-ALPHA"/>
    <property type="match status" value="1"/>
</dbReference>
<evidence type="ECO:0000313" key="18">
    <source>
        <dbReference type="Proteomes" id="UP001445335"/>
    </source>
</evidence>
<keyword evidence="8" id="KW-0106">Calcium</keyword>
<feature type="compositionally biased region" description="Gly residues" evidence="15">
    <location>
        <begin position="482"/>
        <end position="494"/>
    </location>
</feature>
<evidence type="ECO:0000256" key="13">
    <source>
        <dbReference type="ARBA" id="ARBA00024531"/>
    </source>
</evidence>
<protein>
    <recommendedName>
        <fullName evidence="14">sn-1-specific diacylglycerol lipase</fullName>
        <ecNumber evidence="14">3.1.1.116</ecNumber>
    </recommendedName>
</protein>
<dbReference type="GO" id="GO:0016298">
    <property type="term" value="F:lipase activity"/>
    <property type="evidence" value="ECO:0007669"/>
    <property type="project" value="TreeGrafter"/>
</dbReference>
<dbReference type="EC" id="3.1.1.116" evidence="14"/>
<gene>
    <name evidence="17" type="ORF">WJX81_002309</name>
</gene>